<dbReference type="Pfam" id="PF00347">
    <property type="entry name" value="Ribosomal_L6"/>
    <property type="match status" value="2"/>
</dbReference>
<keyword evidence="4" id="KW-0689">Ribosomal protein</keyword>
<protein>
    <recommendedName>
        <fullName evidence="8">Band 7 domain-containing protein</fullName>
    </recommendedName>
</protein>
<dbReference type="CDD" id="cd08829">
    <property type="entry name" value="SPFH_paraslipin"/>
    <property type="match status" value="1"/>
</dbReference>
<dbReference type="Pfam" id="PF16200">
    <property type="entry name" value="Band_7_C"/>
    <property type="match status" value="1"/>
</dbReference>
<dbReference type="Gene3D" id="3.30.479.30">
    <property type="entry name" value="Band 7 domain"/>
    <property type="match status" value="1"/>
</dbReference>
<feature type="domain" description="Band 7" evidence="8">
    <location>
        <begin position="323"/>
        <end position="481"/>
    </location>
</feature>
<dbReference type="AlphaFoldDB" id="A0AAN7KUC5"/>
<dbReference type="InterPro" id="IPR036789">
    <property type="entry name" value="Ribosomal_uL6-like_a/b-dom_sf"/>
</dbReference>
<evidence type="ECO:0000313" key="10">
    <source>
        <dbReference type="Proteomes" id="UP001346149"/>
    </source>
</evidence>
<dbReference type="GO" id="GO:0019843">
    <property type="term" value="F:rRNA binding"/>
    <property type="evidence" value="ECO:0007669"/>
    <property type="project" value="InterPro"/>
</dbReference>
<dbReference type="InterPro" id="IPR001972">
    <property type="entry name" value="Stomatin_HflK_fam"/>
</dbReference>
<evidence type="ECO:0000256" key="2">
    <source>
        <dbReference type="ARBA" id="ARBA00008164"/>
    </source>
</evidence>
<comment type="caution">
    <text evidence="9">The sequence shown here is derived from an EMBL/GenBank/DDBJ whole genome shotgun (WGS) entry which is preliminary data.</text>
</comment>
<dbReference type="Gene3D" id="3.90.930.12">
    <property type="entry name" value="Ribosomal protein L6, alpha-beta domain"/>
    <property type="match status" value="2"/>
</dbReference>
<reference evidence="9 10" key="1">
    <citation type="journal article" date="2023" name="Hortic Res">
        <title>Pangenome of water caltrop reveals structural variations and asymmetric subgenome divergence after allopolyploidization.</title>
        <authorList>
            <person name="Zhang X."/>
            <person name="Chen Y."/>
            <person name="Wang L."/>
            <person name="Yuan Y."/>
            <person name="Fang M."/>
            <person name="Shi L."/>
            <person name="Lu R."/>
            <person name="Comes H.P."/>
            <person name="Ma Y."/>
            <person name="Chen Y."/>
            <person name="Huang G."/>
            <person name="Zhou Y."/>
            <person name="Zheng Z."/>
            <person name="Qiu Y."/>
        </authorList>
    </citation>
    <scope>NUCLEOTIDE SEQUENCE [LARGE SCALE GENOMIC DNA]</scope>
    <source>
        <strain evidence="9">F231</strain>
    </source>
</reference>
<dbReference type="GO" id="GO:0005739">
    <property type="term" value="C:mitochondrion"/>
    <property type="evidence" value="ECO:0007669"/>
    <property type="project" value="UniProtKB-SubCell"/>
</dbReference>
<dbReference type="GO" id="GO:0006412">
    <property type="term" value="P:translation"/>
    <property type="evidence" value="ECO:0007669"/>
    <property type="project" value="InterPro"/>
</dbReference>
<evidence type="ECO:0000259" key="8">
    <source>
        <dbReference type="SMART" id="SM00244"/>
    </source>
</evidence>
<comment type="similarity">
    <text evidence="2">Belongs to the band 7/mec-2 family.</text>
</comment>
<dbReference type="SUPFAM" id="SSF117892">
    <property type="entry name" value="Band 7/SPFH domain"/>
    <property type="match status" value="1"/>
</dbReference>
<feature type="region of interest" description="Disordered" evidence="7">
    <location>
        <begin position="607"/>
        <end position="665"/>
    </location>
</feature>
<proteinExistence type="inferred from homology"/>
<dbReference type="Pfam" id="PF01145">
    <property type="entry name" value="Band_7"/>
    <property type="match status" value="1"/>
</dbReference>
<feature type="compositionally biased region" description="Polar residues" evidence="7">
    <location>
        <begin position="653"/>
        <end position="665"/>
    </location>
</feature>
<keyword evidence="6" id="KW-0687">Ribonucleoprotein</keyword>
<organism evidence="9 10">
    <name type="scientific">Trapa natans</name>
    <name type="common">Water chestnut</name>
    <dbReference type="NCBI Taxonomy" id="22666"/>
    <lineage>
        <taxon>Eukaryota</taxon>
        <taxon>Viridiplantae</taxon>
        <taxon>Streptophyta</taxon>
        <taxon>Embryophyta</taxon>
        <taxon>Tracheophyta</taxon>
        <taxon>Spermatophyta</taxon>
        <taxon>Magnoliopsida</taxon>
        <taxon>eudicotyledons</taxon>
        <taxon>Gunneridae</taxon>
        <taxon>Pentapetalae</taxon>
        <taxon>rosids</taxon>
        <taxon>malvids</taxon>
        <taxon>Myrtales</taxon>
        <taxon>Lythraceae</taxon>
        <taxon>Trapa</taxon>
    </lineage>
</organism>
<dbReference type="EMBL" id="JAXQNO010000018">
    <property type="protein sequence ID" value="KAK4776503.1"/>
    <property type="molecule type" value="Genomic_DNA"/>
</dbReference>
<dbReference type="InterPro" id="IPR001107">
    <property type="entry name" value="Band_7"/>
</dbReference>
<evidence type="ECO:0000256" key="6">
    <source>
        <dbReference type="ARBA" id="ARBA00023274"/>
    </source>
</evidence>
<dbReference type="GO" id="GO:0003735">
    <property type="term" value="F:structural constituent of ribosome"/>
    <property type="evidence" value="ECO:0007669"/>
    <property type="project" value="InterPro"/>
</dbReference>
<comment type="similarity">
    <text evidence="3">Belongs to the universal ribosomal protein uL6 family.</text>
</comment>
<dbReference type="FunFam" id="3.90.930.12:FF:000003">
    <property type="entry name" value="60S ribosomal protein L9"/>
    <property type="match status" value="1"/>
</dbReference>
<dbReference type="GO" id="GO:1990904">
    <property type="term" value="C:ribonucleoprotein complex"/>
    <property type="evidence" value="ECO:0007669"/>
    <property type="project" value="UniProtKB-KW"/>
</dbReference>
<evidence type="ECO:0000256" key="1">
    <source>
        <dbReference type="ARBA" id="ARBA00004173"/>
    </source>
</evidence>
<dbReference type="GO" id="GO:0007005">
    <property type="term" value="P:mitochondrion organization"/>
    <property type="evidence" value="ECO:0007669"/>
    <property type="project" value="TreeGrafter"/>
</dbReference>
<dbReference type="Proteomes" id="UP001346149">
    <property type="component" value="Unassembled WGS sequence"/>
</dbReference>
<evidence type="ECO:0000313" key="9">
    <source>
        <dbReference type="EMBL" id="KAK4776503.1"/>
    </source>
</evidence>
<dbReference type="FunFam" id="3.30.479.30:FF:000008">
    <property type="entry name" value="Stomatin-like protein 2, mitochondrial"/>
    <property type="match status" value="1"/>
</dbReference>
<dbReference type="InterPro" id="IPR050710">
    <property type="entry name" value="Band7/mec-2_domain"/>
</dbReference>
<dbReference type="GO" id="GO:0005840">
    <property type="term" value="C:ribosome"/>
    <property type="evidence" value="ECO:0007669"/>
    <property type="project" value="UniProtKB-KW"/>
</dbReference>
<dbReference type="InterPro" id="IPR032435">
    <property type="entry name" value="STML2-like_C"/>
</dbReference>
<dbReference type="SUPFAM" id="SSF56053">
    <property type="entry name" value="Ribosomal protein L6"/>
    <property type="match status" value="2"/>
</dbReference>
<dbReference type="GO" id="GO:0016020">
    <property type="term" value="C:membrane"/>
    <property type="evidence" value="ECO:0007669"/>
    <property type="project" value="InterPro"/>
</dbReference>
<evidence type="ECO:0000256" key="3">
    <source>
        <dbReference type="ARBA" id="ARBA00009356"/>
    </source>
</evidence>
<evidence type="ECO:0000256" key="7">
    <source>
        <dbReference type="SAM" id="MobiDB-lite"/>
    </source>
</evidence>
<comment type="subcellular location">
    <subcellularLocation>
        <location evidence="1">Mitochondrion</location>
    </subcellularLocation>
</comment>
<accession>A0AAN7KUC5</accession>
<evidence type="ECO:0000256" key="4">
    <source>
        <dbReference type="ARBA" id="ARBA00022980"/>
    </source>
</evidence>
<dbReference type="PANTHER" id="PTHR43327:SF10">
    <property type="entry name" value="STOMATIN-LIKE PROTEIN 2, MITOCHONDRIAL"/>
    <property type="match status" value="1"/>
</dbReference>
<dbReference type="InterPro" id="IPR036013">
    <property type="entry name" value="Band_7/SPFH_dom_sf"/>
</dbReference>
<gene>
    <name evidence="9" type="ORF">SAY86_005191</name>
</gene>
<dbReference type="PRINTS" id="PR00721">
    <property type="entry name" value="STOMATIN"/>
</dbReference>
<sequence>MKTILSSETMDIPDGVIIKVNAKIIEVEGPRGKLTRNFKHLNLDFQLIKDEETGKRKLKIEAWFGSRKTSAAIRTALSHVENLITGVTKGYRYKMRFVYAHFPINASITNSNKSIEIRNFLGEKKVRKVDMLEGVSVVRSEKVKDELVLDGNDIELVSRSCALINQKCHVKNKDIRKFLDGIYVSEKGTILEEEPMEIGAKIRPKDPSSYDLSWGRKGFTRALHALRFQLPFENLSKMLRNSSLRNALRSICYLDHSCRGISTSTQSILRTSFTSSNHLLSRPQQLPSVLIRPSPLSFASVRYIRAGRDPSATGYEIAPPFNWGIRIVPQQKAFVIERFGKYVKTLSSGIHFLIPLVDRIAYVHSLKEEAIPIPDQSAITKDNVSILIDGVLYVKIVDPYNASYGVENPIYAVIQLAQTTMRSELGKITLDKTFEERDTLNEKIVEAINVAALDWGLKCLRYEIRDISPPRGVRQAMEMQAEAERKKRAQILESEGERQSNINIADGRKSAVILASEAARMDQVNRAQGEAEAIIARAQATAEGLAMVSQALKESGGVEAASLRVAEQYIHAFSNIAKEGTTLLLPSSAANPASMIGQALTMYKSLVSNAPSDGTNGPSSTRRGEGSEEKSTPKDVEEMYVPPSTGENRTRQEPSFSLQNPRKGD</sequence>
<name>A0AAN7KUC5_TRANT</name>
<dbReference type="InterPro" id="IPR020040">
    <property type="entry name" value="Ribosomal_uL6_a/b-dom"/>
</dbReference>
<evidence type="ECO:0000256" key="5">
    <source>
        <dbReference type="ARBA" id="ARBA00023128"/>
    </source>
</evidence>
<dbReference type="SMART" id="SM00244">
    <property type="entry name" value="PHB"/>
    <property type="match status" value="1"/>
</dbReference>
<keyword evidence="5" id="KW-0496">Mitochondrion</keyword>
<dbReference type="PANTHER" id="PTHR43327">
    <property type="entry name" value="STOMATIN-LIKE PROTEIN 2, MITOCHONDRIAL"/>
    <property type="match status" value="1"/>
</dbReference>
<feature type="compositionally biased region" description="Basic and acidic residues" evidence="7">
    <location>
        <begin position="622"/>
        <end position="637"/>
    </location>
</feature>
<keyword evidence="10" id="KW-1185">Reference proteome</keyword>
<dbReference type="InterPro" id="IPR002359">
    <property type="entry name" value="Ribosomal_uL6_CS2"/>
</dbReference>
<dbReference type="PROSITE" id="PS00700">
    <property type="entry name" value="RIBOSOMAL_L6_2"/>
    <property type="match status" value="1"/>
</dbReference>
<feature type="compositionally biased region" description="Polar residues" evidence="7">
    <location>
        <begin position="607"/>
        <end position="621"/>
    </location>
</feature>
<dbReference type="FunFam" id="3.90.930.12:FF:000004">
    <property type="entry name" value="60S ribosomal protein L9"/>
    <property type="match status" value="1"/>
</dbReference>